<organism evidence="5 6">
    <name type="scientific">Lentzea xinjiangensis</name>
    <dbReference type="NCBI Taxonomy" id="402600"/>
    <lineage>
        <taxon>Bacteria</taxon>
        <taxon>Bacillati</taxon>
        <taxon>Actinomycetota</taxon>
        <taxon>Actinomycetes</taxon>
        <taxon>Pseudonocardiales</taxon>
        <taxon>Pseudonocardiaceae</taxon>
        <taxon>Lentzea</taxon>
    </lineage>
</organism>
<dbReference type="Pfam" id="PF03527">
    <property type="entry name" value="RHS"/>
    <property type="match status" value="1"/>
</dbReference>
<evidence type="ECO:0000313" key="6">
    <source>
        <dbReference type="Proteomes" id="UP000199352"/>
    </source>
</evidence>
<feature type="compositionally biased region" description="Basic and acidic residues" evidence="2">
    <location>
        <begin position="522"/>
        <end position="533"/>
    </location>
</feature>
<evidence type="ECO:0000256" key="1">
    <source>
        <dbReference type="ARBA" id="ARBA00022737"/>
    </source>
</evidence>
<proteinExistence type="predicted"/>
<protein>
    <submittedName>
        <fullName evidence="5">RHS repeat-associated core domain-containing protein</fullName>
    </submittedName>
</protein>
<keyword evidence="6" id="KW-1185">Reference proteome</keyword>
<dbReference type="Proteomes" id="UP000199352">
    <property type="component" value="Unassembled WGS sequence"/>
</dbReference>
<evidence type="ECO:0000259" key="4">
    <source>
        <dbReference type="Pfam" id="PF25023"/>
    </source>
</evidence>
<dbReference type="OrthoDB" id="4981820at2"/>
<dbReference type="NCBIfam" id="TIGR01643">
    <property type="entry name" value="YD_repeat_2x"/>
    <property type="match status" value="4"/>
</dbReference>
<dbReference type="EMBL" id="FOFR01000017">
    <property type="protein sequence ID" value="SER90879.1"/>
    <property type="molecule type" value="Genomic_DNA"/>
</dbReference>
<name>A0A1H9T2D1_9PSEU</name>
<dbReference type="PANTHER" id="PTHR32305:SF15">
    <property type="entry name" value="PROTEIN RHSA-RELATED"/>
    <property type="match status" value="1"/>
</dbReference>
<dbReference type="InterPro" id="IPR050708">
    <property type="entry name" value="T6SS_VgrG/RHS"/>
</dbReference>
<dbReference type="STRING" id="402600.SAMN05216188_11791"/>
<gene>
    <name evidence="5" type="ORF">SAMN05216188_11791</name>
</gene>
<feature type="domain" description="Teneurin-like YD-shell" evidence="4">
    <location>
        <begin position="152"/>
        <end position="270"/>
    </location>
</feature>
<accession>A0A1H9T2D1</accession>
<dbReference type="InterPro" id="IPR056823">
    <property type="entry name" value="TEN-like_YD-shell"/>
</dbReference>
<feature type="domain" description="RHS protein conserved region" evidence="3">
    <location>
        <begin position="334"/>
        <end position="363"/>
    </location>
</feature>
<dbReference type="Gene3D" id="2.180.10.10">
    <property type="entry name" value="RHS repeat-associated core"/>
    <property type="match status" value="1"/>
</dbReference>
<dbReference type="InterPro" id="IPR006530">
    <property type="entry name" value="YD"/>
</dbReference>
<dbReference type="RefSeq" id="WP_089956989.1">
    <property type="nucleotide sequence ID" value="NZ_FOFR01000017.1"/>
</dbReference>
<evidence type="ECO:0000256" key="2">
    <source>
        <dbReference type="SAM" id="MobiDB-lite"/>
    </source>
</evidence>
<feature type="region of interest" description="Disordered" evidence="2">
    <location>
        <begin position="522"/>
        <end position="544"/>
    </location>
</feature>
<dbReference type="Pfam" id="PF25023">
    <property type="entry name" value="TEN_YD-shell"/>
    <property type="match status" value="1"/>
</dbReference>
<dbReference type="InterPro" id="IPR022385">
    <property type="entry name" value="Rhs_assc_core"/>
</dbReference>
<dbReference type="InterPro" id="IPR001826">
    <property type="entry name" value="RHS"/>
</dbReference>
<reference evidence="6" key="1">
    <citation type="submission" date="2016-10" db="EMBL/GenBank/DDBJ databases">
        <authorList>
            <person name="Varghese N."/>
            <person name="Submissions S."/>
        </authorList>
    </citation>
    <scope>NUCLEOTIDE SEQUENCE [LARGE SCALE GENOMIC DNA]</scope>
    <source>
        <strain evidence="6">CGMCC 4.3525</strain>
    </source>
</reference>
<dbReference type="NCBIfam" id="TIGR03696">
    <property type="entry name" value="Rhs_assc_core"/>
    <property type="match status" value="1"/>
</dbReference>
<dbReference type="AlphaFoldDB" id="A0A1H9T2D1"/>
<keyword evidence="1" id="KW-0677">Repeat</keyword>
<evidence type="ECO:0000313" key="5">
    <source>
        <dbReference type="EMBL" id="SER90879.1"/>
    </source>
</evidence>
<dbReference type="PANTHER" id="PTHR32305">
    <property type="match status" value="1"/>
</dbReference>
<sequence length="544" mass="61248">MARFEYDAEQRLVRAASDDVLLELERDPAGRVVAETVNGRTVWSTYDTFGRRISRVIPTGAISRWEYHDADQPARLHTAGRVITFGYDPAGREIERLLDTGVAMTQTWDRNSRLVSQVLHKPGQQRATQQSTFRYRADGYTSAVADGVTGMRQYNLDPVGRVTAVNGNGWHEAYTYDAAGCITSAASPSADSRGPRQYDETLVLTTGDMRFSYDPQGRMVIRQKKRLSRKPETWRYEWNAEDRLAGVTTPDGTRWRYLYDPLGRRVAKEKLAADGSTTERTDFTWDGPVLAEQVRSDGRATSWDFAPGRFEPVAQTERRATSSQEWVDEQFYAIVTDIVGTPTELVDPDGQIAWRSRTTAWGEQIGRPLGAAHTPLRSPGQYFNEETGLHYNYVRYYDPASGRFTSTDPLGINGGDDCHAYVVNPGTWIDPYGLGGALPRKWYNHSDGWTLGLAVFPIAGSHDFEFHVHRNGEEIGVWGSEGWFLKHRLSRIPDPGEVPPHIEGRLKNLSIDLLRKGDRLPEKGSADVTGDKWKRPRLSNKCET</sequence>
<evidence type="ECO:0000259" key="3">
    <source>
        <dbReference type="Pfam" id="PF03527"/>
    </source>
</evidence>